<dbReference type="AlphaFoldDB" id="A0A819ALY5"/>
<sequence length="533" mass="59969">MEPLRHRRNSASSIHSQSDSSIANVQCSAEHTHAIVQRQKDNKVVLIPLERFVNFGKTVKVNEIATYKEKEDSRKADRGKVLIFGTEELCVEQLQVLMEEIGNENEEPSTISANAISSSSSTTAKDTSNKKRFLNMTNESCNKKKKVNNQSGMSNQLLTSKNKSQSSKADRQFDSRSSISINVTPVVTKTSRKTKDQVKRKLFTDSNRCSVHDDSHGEGIIENTYYKLAGLFLKCILHVFGLVFGNFLEDIHEIHDIGKENQPPNDTVGDESYSKSTNDNHYQSDPKTPANIASSIQSDAEEIFNSPEDDKNTSSSLSDISADLEDVDSDQVKTISLKKYIKTYKKYQQEKHNTTILRAKVDYYKKNYVPMPDARARAWFSRVAKVLNRNLSANDILEHSKRIGFSNPNLLLGCIGDNGTETTRKIIRNMYSKEVLLTKVGNEAVSKERHFVEVHHGLIADHPFNESINGVFRQAKSYSKKSKEKKAVSKASNVSQRKISDMLPKKKLALNVTSKVMKTFDDPCSSSNEDNEI</sequence>
<comment type="caution">
    <text evidence="2">The sequence shown here is derived from an EMBL/GenBank/DDBJ whole genome shotgun (WGS) entry which is preliminary data.</text>
</comment>
<reference evidence="2" key="1">
    <citation type="submission" date="2021-02" db="EMBL/GenBank/DDBJ databases">
        <authorList>
            <person name="Nowell W R."/>
        </authorList>
    </citation>
    <scope>NUCLEOTIDE SEQUENCE</scope>
</reference>
<dbReference type="Proteomes" id="UP000663865">
    <property type="component" value="Unassembled WGS sequence"/>
</dbReference>
<proteinExistence type="predicted"/>
<feature type="compositionally biased region" description="Low complexity" evidence="1">
    <location>
        <begin position="109"/>
        <end position="126"/>
    </location>
</feature>
<protein>
    <submittedName>
        <fullName evidence="2">Uncharacterized protein</fullName>
    </submittedName>
</protein>
<feature type="region of interest" description="Disordered" evidence="1">
    <location>
        <begin position="1"/>
        <end position="22"/>
    </location>
</feature>
<gene>
    <name evidence="2" type="ORF">KIK155_LOCUS31648</name>
</gene>
<feature type="compositionally biased region" description="Low complexity" evidence="1">
    <location>
        <begin position="10"/>
        <end position="21"/>
    </location>
</feature>
<feature type="region of interest" description="Disordered" evidence="1">
    <location>
        <begin position="257"/>
        <end position="291"/>
    </location>
</feature>
<evidence type="ECO:0000313" key="3">
    <source>
        <dbReference type="Proteomes" id="UP000663865"/>
    </source>
</evidence>
<feature type="region of interest" description="Disordered" evidence="1">
    <location>
        <begin position="105"/>
        <end position="175"/>
    </location>
</feature>
<organism evidence="2 3">
    <name type="scientific">Rotaria socialis</name>
    <dbReference type="NCBI Taxonomy" id="392032"/>
    <lineage>
        <taxon>Eukaryota</taxon>
        <taxon>Metazoa</taxon>
        <taxon>Spiralia</taxon>
        <taxon>Gnathifera</taxon>
        <taxon>Rotifera</taxon>
        <taxon>Eurotatoria</taxon>
        <taxon>Bdelloidea</taxon>
        <taxon>Philodinida</taxon>
        <taxon>Philodinidae</taxon>
        <taxon>Rotaria</taxon>
    </lineage>
</organism>
<name>A0A819ALY5_9BILA</name>
<feature type="compositionally biased region" description="Polar residues" evidence="1">
    <location>
        <begin position="148"/>
        <end position="167"/>
    </location>
</feature>
<evidence type="ECO:0000256" key="1">
    <source>
        <dbReference type="SAM" id="MobiDB-lite"/>
    </source>
</evidence>
<feature type="compositionally biased region" description="Polar residues" evidence="1">
    <location>
        <begin position="274"/>
        <end position="291"/>
    </location>
</feature>
<evidence type="ECO:0000313" key="2">
    <source>
        <dbReference type="EMBL" id="CAF3786876.1"/>
    </source>
</evidence>
<accession>A0A819ALY5</accession>
<dbReference type="EMBL" id="CAJNYV010005874">
    <property type="protein sequence ID" value="CAF3786876.1"/>
    <property type="molecule type" value="Genomic_DNA"/>
</dbReference>